<comment type="caution">
    <text evidence="1">The sequence shown here is derived from an EMBL/GenBank/DDBJ whole genome shotgun (WGS) entry which is preliminary data.</text>
</comment>
<keyword evidence="1" id="KW-0540">Nuclease</keyword>
<protein>
    <submittedName>
        <fullName evidence="1">Holliday junction resolvase RusA-like endonuclease</fullName>
    </submittedName>
</protein>
<dbReference type="GO" id="GO:0006281">
    <property type="term" value="P:DNA repair"/>
    <property type="evidence" value="ECO:0007669"/>
    <property type="project" value="InterPro"/>
</dbReference>
<accession>A0AAE3VRJ6</accession>
<dbReference type="Gene3D" id="3.30.1330.70">
    <property type="entry name" value="Holliday junction resolvase RusA"/>
    <property type="match status" value="1"/>
</dbReference>
<dbReference type="GO" id="GO:0000287">
    <property type="term" value="F:magnesium ion binding"/>
    <property type="evidence" value="ECO:0007669"/>
    <property type="project" value="InterPro"/>
</dbReference>
<dbReference type="SUPFAM" id="SSF103084">
    <property type="entry name" value="Holliday junction resolvase RusA"/>
    <property type="match status" value="1"/>
</dbReference>
<dbReference type="EMBL" id="JAUSUL010000002">
    <property type="protein sequence ID" value="MDQ0316386.1"/>
    <property type="molecule type" value="Genomic_DNA"/>
</dbReference>
<organism evidence="1 2">
    <name type="scientific">Amorphus orientalis</name>
    <dbReference type="NCBI Taxonomy" id="649198"/>
    <lineage>
        <taxon>Bacteria</taxon>
        <taxon>Pseudomonadati</taxon>
        <taxon>Pseudomonadota</taxon>
        <taxon>Alphaproteobacteria</taxon>
        <taxon>Hyphomicrobiales</taxon>
        <taxon>Amorphaceae</taxon>
        <taxon>Amorphus</taxon>
    </lineage>
</organism>
<dbReference type="RefSeq" id="WP_306886208.1">
    <property type="nucleotide sequence ID" value="NZ_JAUSUL010000002.1"/>
</dbReference>
<dbReference type="Proteomes" id="UP001229244">
    <property type="component" value="Unassembled WGS sequence"/>
</dbReference>
<dbReference type="AlphaFoldDB" id="A0AAE3VRJ6"/>
<evidence type="ECO:0000313" key="1">
    <source>
        <dbReference type="EMBL" id="MDQ0316386.1"/>
    </source>
</evidence>
<dbReference type="Pfam" id="PF05866">
    <property type="entry name" value="RusA"/>
    <property type="match status" value="1"/>
</dbReference>
<gene>
    <name evidence="1" type="ORF">J2S73_002843</name>
</gene>
<name>A0AAE3VRJ6_9HYPH</name>
<dbReference type="GO" id="GO:0006310">
    <property type="term" value="P:DNA recombination"/>
    <property type="evidence" value="ECO:0007669"/>
    <property type="project" value="InterPro"/>
</dbReference>
<dbReference type="InterPro" id="IPR036614">
    <property type="entry name" value="RusA-like_sf"/>
</dbReference>
<reference evidence="1" key="1">
    <citation type="submission" date="2023-07" db="EMBL/GenBank/DDBJ databases">
        <title>Genomic Encyclopedia of Type Strains, Phase IV (KMG-IV): sequencing the most valuable type-strain genomes for metagenomic binning, comparative biology and taxonomic classification.</title>
        <authorList>
            <person name="Goeker M."/>
        </authorList>
    </citation>
    <scope>NUCLEOTIDE SEQUENCE</scope>
    <source>
        <strain evidence="1">DSM 21202</strain>
    </source>
</reference>
<keyword evidence="1" id="KW-0378">Hydrolase</keyword>
<dbReference type="InterPro" id="IPR008822">
    <property type="entry name" value="Endonuclease_RusA-like"/>
</dbReference>
<keyword evidence="2" id="KW-1185">Reference proteome</keyword>
<sequence length="120" mass="13417">MTITLLGEPKSTSHIYHYHCKFGRPAGYMTAAGKALKEDYQWQARSQWSGPPLAGPLCVEVTLFFGTRRKADIDNFNKLWADALTGIAYEDDSQIERLTIVKGYDKARPRVEVALSPLVG</sequence>
<evidence type="ECO:0000313" key="2">
    <source>
        <dbReference type="Proteomes" id="UP001229244"/>
    </source>
</evidence>
<dbReference type="GO" id="GO:0004519">
    <property type="term" value="F:endonuclease activity"/>
    <property type="evidence" value="ECO:0007669"/>
    <property type="project" value="UniProtKB-KW"/>
</dbReference>
<proteinExistence type="predicted"/>
<keyword evidence="1" id="KW-0255">Endonuclease</keyword>